<proteinExistence type="predicted"/>
<dbReference type="AlphaFoldDB" id="A0A812SSP6"/>
<evidence type="ECO:0000313" key="2">
    <source>
        <dbReference type="Proteomes" id="UP000649617"/>
    </source>
</evidence>
<protein>
    <submittedName>
        <fullName evidence="1">Uncharacterized protein</fullName>
    </submittedName>
</protein>
<dbReference type="Proteomes" id="UP000649617">
    <property type="component" value="Unassembled WGS sequence"/>
</dbReference>
<reference evidence="1" key="1">
    <citation type="submission" date="2021-02" db="EMBL/GenBank/DDBJ databases">
        <authorList>
            <person name="Dougan E. K."/>
            <person name="Rhodes N."/>
            <person name="Thang M."/>
            <person name="Chan C."/>
        </authorList>
    </citation>
    <scope>NUCLEOTIDE SEQUENCE</scope>
</reference>
<evidence type="ECO:0000313" key="1">
    <source>
        <dbReference type="EMBL" id="CAE7500949.1"/>
    </source>
</evidence>
<keyword evidence="2" id="KW-1185">Reference proteome</keyword>
<accession>A0A812SSP6</accession>
<sequence>SVIDMLNQVLGEALPRERASRANHMGNNPPLKQKLPMRLTLEDFMPDDYEQFICVAEHMPAEDADGS</sequence>
<dbReference type="EMBL" id="CAJNIZ010027524">
    <property type="protein sequence ID" value="CAE7500949.1"/>
    <property type="molecule type" value="Genomic_DNA"/>
</dbReference>
<organism evidence="1 2">
    <name type="scientific">Symbiodinium pilosum</name>
    <name type="common">Dinoflagellate</name>
    <dbReference type="NCBI Taxonomy" id="2952"/>
    <lineage>
        <taxon>Eukaryota</taxon>
        <taxon>Sar</taxon>
        <taxon>Alveolata</taxon>
        <taxon>Dinophyceae</taxon>
        <taxon>Suessiales</taxon>
        <taxon>Symbiodiniaceae</taxon>
        <taxon>Symbiodinium</taxon>
    </lineage>
</organism>
<name>A0A812SSP6_SYMPI</name>
<feature type="non-terminal residue" evidence="1">
    <location>
        <position position="1"/>
    </location>
</feature>
<comment type="caution">
    <text evidence="1">The sequence shown here is derived from an EMBL/GenBank/DDBJ whole genome shotgun (WGS) entry which is preliminary data.</text>
</comment>
<gene>
    <name evidence="1" type="ORF">SPIL2461_LOCUS12962</name>
</gene>